<feature type="region of interest" description="Disordered" evidence="1">
    <location>
        <begin position="281"/>
        <end position="325"/>
    </location>
</feature>
<sequence length="325" mass="35141">MAAAHMLEIPRPRTFLQKMSLRTGAEIITFLQVINKASGVYGLLALLTGAPIDGWQLSMYLYSTVALVTTTFLYKHIRLQSPLESVLLAHLYALDSVINALYTAFFGVAWFYALASHPDDKGGLSPGLKDNAGFTSPKHNVTQVDVIAEPTEGLPSGQSAVAVGQGAADGGAGLGNAVFQSGSIMSISLISAFWALRVYFVFVMLAFARQCLRQHIAANASSAAWYTSNNMQTSANDLAENPFAEGKEEGSGWRGKLGRVMLSGAPKYWLGADEGEDWMRGVGGKFSKKSTQLEQPIGFNERERRRRAGTGPPVPQLKINPELPR</sequence>
<dbReference type="GO" id="GO:0006673">
    <property type="term" value="P:inositol phosphoceramide metabolic process"/>
    <property type="evidence" value="ECO:0007669"/>
    <property type="project" value="InterPro"/>
</dbReference>
<keyword evidence="2" id="KW-0812">Transmembrane</keyword>
<name>A0A6A5KVQ6_9PLEO</name>
<dbReference type="Proteomes" id="UP000800040">
    <property type="component" value="Unassembled WGS sequence"/>
</dbReference>
<proteinExistence type="predicted"/>
<dbReference type="InterPro" id="IPR013862">
    <property type="entry name" value="Kei1"/>
</dbReference>
<evidence type="ECO:0000256" key="1">
    <source>
        <dbReference type="SAM" id="MobiDB-lite"/>
    </source>
</evidence>
<keyword evidence="2" id="KW-1133">Transmembrane helix</keyword>
<dbReference type="PANTHER" id="PTHR28077">
    <property type="entry name" value="INOSITOL PHOSPHORYLCERAMIDE SYNTHASE REGULATORY SUBUNIT KEI1"/>
    <property type="match status" value="1"/>
</dbReference>
<gene>
    <name evidence="3" type="ORF">BDW02DRAFT_563995</name>
</gene>
<feature type="transmembrane region" description="Helical" evidence="2">
    <location>
        <begin position="27"/>
        <end position="47"/>
    </location>
</feature>
<evidence type="ECO:0000256" key="2">
    <source>
        <dbReference type="SAM" id="Phobius"/>
    </source>
</evidence>
<protein>
    <submittedName>
        <fullName evidence="3">DUF1753-domain-containing protein</fullName>
    </submittedName>
</protein>
<evidence type="ECO:0000313" key="4">
    <source>
        <dbReference type="Proteomes" id="UP000800040"/>
    </source>
</evidence>
<evidence type="ECO:0000313" key="3">
    <source>
        <dbReference type="EMBL" id="KAF1839451.1"/>
    </source>
</evidence>
<feature type="transmembrane region" description="Helical" evidence="2">
    <location>
        <begin position="89"/>
        <end position="113"/>
    </location>
</feature>
<dbReference type="PANTHER" id="PTHR28077:SF1">
    <property type="entry name" value="INOSITOL PHOSPHORYLCERAMIDE SYNTHASE REGULATORY SUBUNIT KEI1"/>
    <property type="match status" value="1"/>
</dbReference>
<feature type="transmembrane region" description="Helical" evidence="2">
    <location>
        <begin position="59"/>
        <end position="77"/>
    </location>
</feature>
<dbReference type="EMBL" id="ML975245">
    <property type="protein sequence ID" value="KAF1839451.1"/>
    <property type="molecule type" value="Genomic_DNA"/>
</dbReference>
<dbReference type="GO" id="GO:0070916">
    <property type="term" value="C:inositol phosphoceramide synthase complex"/>
    <property type="evidence" value="ECO:0007669"/>
    <property type="project" value="TreeGrafter"/>
</dbReference>
<dbReference type="OrthoDB" id="3338076at2759"/>
<dbReference type="Pfam" id="PF08552">
    <property type="entry name" value="Kei1"/>
    <property type="match status" value="1"/>
</dbReference>
<keyword evidence="4" id="KW-1185">Reference proteome</keyword>
<dbReference type="GO" id="GO:0070917">
    <property type="term" value="F:inositol phosphoceramide synthase regulator activity"/>
    <property type="evidence" value="ECO:0007669"/>
    <property type="project" value="InterPro"/>
</dbReference>
<feature type="transmembrane region" description="Helical" evidence="2">
    <location>
        <begin position="184"/>
        <end position="207"/>
    </location>
</feature>
<organism evidence="3 4">
    <name type="scientific">Decorospora gaudefroyi</name>
    <dbReference type="NCBI Taxonomy" id="184978"/>
    <lineage>
        <taxon>Eukaryota</taxon>
        <taxon>Fungi</taxon>
        <taxon>Dikarya</taxon>
        <taxon>Ascomycota</taxon>
        <taxon>Pezizomycotina</taxon>
        <taxon>Dothideomycetes</taxon>
        <taxon>Pleosporomycetidae</taxon>
        <taxon>Pleosporales</taxon>
        <taxon>Pleosporineae</taxon>
        <taxon>Pleosporaceae</taxon>
        <taxon>Decorospora</taxon>
    </lineage>
</organism>
<dbReference type="GO" id="GO:0000139">
    <property type="term" value="C:Golgi membrane"/>
    <property type="evidence" value="ECO:0007669"/>
    <property type="project" value="TreeGrafter"/>
</dbReference>
<keyword evidence="2" id="KW-0472">Membrane</keyword>
<reference evidence="3" key="1">
    <citation type="submission" date="2020-01" db="EMBL/GenBank/DDBJ databases">
        <authorList>
            <consortium name="DOE Joint Genome Institute"/>
            <person name="Haridas S."/>
            <person name="Albert R."/>
            <person name="Binder M."/>
            <person name="Bloem J."/>
            <person name="Labutti K."/>
            <person name="Salamov A."/>
            <person name="Andreopoulos B."/>
            <person name="Baker S.E."/>
            <person name="Barry K."/>
            <person name="Bills G."/>
            <person name="Bluhm B.H."/>
            <person name="Cannon C."/>
            <person name="Castanera R."/>
            <person name="Culley D.E."/>
            <person name="Daum C."/>
            <person name="Ezra D."/>
            <person name="Gonzalez J.B."/>
            <person name="Henrissat B."/>
            <person name="Kuo A."/>
            <person name="Liang C."/>
            <person name="Lipzen A."/>
            <person name="Lutzoni F."/>
            <person name="Magnuson J."/>
            <person name="Mondo S."/>
            <person name="Nolan M."/>
            <person name="Ohm R."/>
            <person name="Pangilinan J."/>
            <person name="Park H.-J."/>
            <person name="Ramirez L."/>
            <person name="Alfaro M."/>
            <person name="Sun H."/>
            <person name="Tritt A."/>
            <person name="Yoshinaga Y."/>
            <person name="Zwiers L.-H."/>
            <person name="Turgeon B.G."/>
            <person name="Goodwin S.B."/>
            <person name="Spatafora J.W."/>
            <person name="Crous P.W."/>
            <person name="Grigoriev I.V."/>
        </authorList>
    </citation>
    <scope>NUCLEOTIDE SEQUENCE</scope>
    <source>
        <strain evidence="3">P77</strain>
    </source>
</reference>
<accession>A0A6A5KVQ6</accession>
<dbReference type="AlphaFoldDB" id="A0A6A5KVQ6"/>